<accession>A0A0K0D812</accession>
<evidence type="ECO:0000313" key="2">
    <source>
        <dbReference type="WBParaSite" id="ACAC_0000620701-mRNA-1"/>
    </source>
</evidence>
<dbReference type="InterPro" id="IPR048278">
    <property type="entry name" value="PFN"/>
</dbReference>
<reference evidence="2" key="2">
    <citation type="submission" date="2017-02" db="UniProtKB">
        <authorList>
            <consortium name="WormBaseParasite"/>
        </authorList>
    </citation>
    <scope>IDENTIFICATION</scope>
</reference>
<proteinExistence type="predicted"/>
<reference evidence="1" key="1">
    <citation type="submission" date="2012-09" db="EMBL/GenBank/DDBJ databases">
        <authorList>
            <person name="Martin A.A."/>
        </authorList>
    </citation>
    <scope>NUCLEOTIDE SEQUENCE</scope>
</reference>
<dbReference type="Pfam" id="PF00235">
    <property type="entry name" value="Profilin"/>
    <property type="match status" value="1"/>
</dbReference>
<dbReference type="WBParaSite" id="ACAC_0000620701-mRNA-1">
    <property type="protein sequence ID" value="ACAC_0000620701-mRNA-1"/>
    <property type="gene ID" value="ACAC_0000620701"/>
</dbReference>
<dbReference type="AlphaFoldDB" id="A0A0K0D812"/>
<name>A0A0K0D812_ANGCA</name>
<dbReference type="SUPFAM" id="SSF55770">
    <property type="entry name" value="Profilin (actin-binding protein)"/>
    <property type="match status" value="1"/>
</dbReference>
<protein>
    <submittedName>
        <fullName evidence="2">BACK domain-containing protein</fullName>
    </submittedName>
</protein>
<dbReference type="Proteomes" id="UP000035642">
    <property type="component" value="Unassembled WGS sequence"/>
</dbReference>
<organism evidence="1 2">
    <name type="scientific">Angiostrongylus cantonensis</name>
    <name type="common">Rat lungworm</name>
    <dbReference type="NCBI Taxonomy" id="6313"/>
    <lineage>
        <taxon>Eukaryota</taxon>
        <taxon>Metazoa</taxon>
        <taxon>Ecdysozoa</taxon>
        <taxon>Nematoda</taxon>
        <taxon>Chromadorea</taxon>
        <taxon>Rhabditida</taxon>
        <taxon>Rhabditina</taxon>
        <taxon>Rhabditomorpha</taxon>
        <taxon>Strongyloidea</taxon>
        <taxon>Metastrongylidae</taxon>
        <taxon>Angiostrongylus</taxon>
    </lineage>
</organism>
<evidence type="ECO:0000313" key="1">
    <source>
        <dbReference type="Proteomes" id="UP000035642"/>
    </source>
</evidence>
<sequence>MVNNDELIKFASLFNDIESLSSNGADLEAVHYVVPWVENNLMCGKKANGGFFASKAQLGRLIFDILY</sequence>
<dbReference type="Gene3D" id="3.30.450.30">
    <property type="entry name" value="Dynein light chain 2a, cytoplasmic"/>
    <property type="match status" value="1"/>
</dbReference>
<dbReference type="STRING" id="6313.A0A0K0D812"/>
<dbReference type="GO" id="GO:0003779">
    <property type="term" value="F:actin binding"/>
    <property type="evidence" value="ECO:0007669"/>
    <property type="project" value="InterPro"/>
</dbReference>
<keyword evidence="1" id="KW-1185">Reference proteome</keyword>
<dbReference type="InterPro" id="IPR036140">
    <property type="entry name" value="PFN_sf"/>
</dbReference>